<dbReference type="RefSeq" id="WP_344234709.1">
    <property type="nucleotide sequence ID" value="NZ_BAAAPH010000010.1"/>
</dbReference>
<dbReference type="SUPFAM" id="SSF160424">
    <property type="entry name" value="BH3703-like"/>
    <property type="match status" value="1"/>
</dbReference>
<evidence type="ECO:0000313" key="2">
    <source>
        <dbReference type="Proteomes" id="UP001501705"/>
    </source>
</evidence>
<evidence type="ECO:0000313" key="1">
    <source>
        <dbReference type="EMBL" id="GAA1576063.1"/>
    </source>
</evidence>
<organism evidence="1 2">
    <name type="scientific">Kribbella hippodromi</name>
    <dbReference type="NCBI Taxonomy" id="434347"/>
    <lineage>
        <taxon>Bacteria</taxon>
        <taxon>Bacillati</taxon>
        <taxon>Actinomycetota</taxon>
        <taxon>Actinomycetes</taxon>
        <taxon>Propionibacteriales</taxon>
        <taxon>Kribbellaceae</taxon>
        <taxon>Kribbella</taxon>
    </lineage>
</organism>
<proteinExistence type="predicted"/>
<reference evidence="1 2" key="1">
    <citation type="journal article" date="2019" name="Int. J. Syst. Evol. Microbiol.">
        <title>The Global Catalogue of Microorganisms (GCM) 10K type strain sequencing project: providing services to taxonomists for standard genome sequencing and annotation.</title>
        <authorList>
            <consortium name="The Broad Institute Genomics Platform"/>
            <consortium name="The Broad Institute Genome Sequencing Center for Infectious Disease"/>
            <person name="Wu L."/>
            <person name="Ma J."/>
        </authorList>
    </citation>
    <scope>NUCLEOTIDE SEQUENCE [LARGE SCALE GENOMIC DNA]</scope>
    <source>
        <strain evidence="1 2">JCM 15572</strain>
    </source>
</reference>
<dbReference type="Gene3D" id="3.30.500.20">
    <property type="entry name" value="BH3703-like domains"/>
    <property type="match status" value="1"/>
</dbReference>
<accession>A0ABN2DH49</accession>
<gene>
    <name evidence="1" type="ORF">GCM10009804_36000</name>
</gene>
<comment type="caution">
    <text evidence="1">The sequence shown here is derived from an EMBL/GenBank/DDBJ whole genome shotgun (WGS) entry which is preliminary data.</text>
</comment>
<protein>
    <recommendedName>
        <fullName evidence="3">DUF600 family protein</fullName>
    </recommendedName>
</protein>
<name>A0ABN2DH49_9ACTN</name>
<keyword evidence="2" id="KW-1185">Reference proteome</keyword>
<dbReference type="InterPro" id="IPR036170">
    <property type="entry name" value="YezG-like_sf"/>
</dbReference>
<evidence type="ECO:0008006" key="3">
    <source>
        <dbReference type="Google" id="ProtNLM"/>
    </source>
</evidence>
<dbReference type="EMBL" id="BAAAPH010000010">
    <property type="protein sequence ID" value="GAA1576063.1"/>
    <property type="molecule type" value="Genomic_DNA"/>
</dbReference>
<dbReference type="Proteomes" id="UP001501705">
    <property type="component" value="Unassembled WGS sequence"/>
</dbReference>
<sequence>MSEIGVIDTIARALVADLPGGWREVTAVYRATTSYAELDAEVTGPAGQTQLDPLPEGLEDHFEELRRQMYQPGKGAWLTARVTVSATGHFATDFDYDRPPAWSLPVDPAIYQADLAEFPRDPEHTPEWLK</sequence>